<dbReference type="Pfam" id="PF13187">
    <property type="entry name" value="Fer4_9"/>
    <property type="match status" value="1"/>
</dbReference>
<evidence type="ECO:0000313" key="7">
    <source>
        <dbReference type="Proteomes" id="UP000614200"/>
    </source>
</evidence>
<evidence type="ECO:0000259" key="4">
    <source>
        <dbReference type="PROSITE" id="PS50902"/>
    </source>
</evidence>
<dbReference type="SUPFAM" id="SSF54862">
    <property type="entry name" value="4Fe-4S ferredoxins"/>
    <property type="match status" value="1"/>
</dbReference>
<dbReference type="NCBIfam" id="NF038196">
    <property type="entry name" value="ferrodoxin_EFR1"/>
    <property type="match status" value="1"/>
</dbReference>
<keyword evidence="1" id="KW-0479">Metal-binding</keyword>
<name>A0ABR9ZSC5_9FIRM</name>
<comment type="caution">
    <text evidence="6">The sequence shown here is derived from an EMBL/GenBank/DDBJ whole genome shotgun (WGS) entry which is preliminary data.</text>
</comment>
<dbReference type="PROSITE" id="PS51379">
    <property type="entry name" value="4FE4S_FER_2"/>
    <property type="match status" value="2"/>
</dbReference>
<dbReference type="SUPFAM" id="SSF52218">
    <property type="entry name" value="Flavoproteins"/>
    <property type="match status" value="1"/>
</dbReference>
<accession>A0ABR9ZSC5</accession>
<dbReference type="Proteomes" id="UP000614200">
    <property type="component" value="Unassembled WGS sequence"/>
</dbReference>
<sequence length="262" mass="29194">MNQNVNIIYFSPTGNTKKIVQSIATGISDRVRTYDLTSPQSRLELEVTQFGREEIVIVGVPVYGGRMPSIVNESLEKFRGDKTLLIPVVTYGNRAYEDALLELSHLMGKNGFISIAAGAFLGEHSYTSKVATDRPNKEDLDIAVQYGQRVAKKILELDPLKIVSIEIPGQVPYKANMVMPVFVPLTSDACTACGVCAKVCPSGAINRVNFTEIDSEKCIRCTACTRICPEDAKFFKHESYDFIVKRLVDHFSEIQKEAEWFI</sequence>
<feature type="domain" description="Flavodoxin-like" evidence="4">
    <location>
        <begin position="5"/>
        <end position="151"/>
    </location>
</feature>
<evidence type="ECO:0000256" key="2">
    <source>
        <dbReference type="ARBA" id="ARBA00023004"/>
    </source>
</evidence>
<evidence type="ECO:0000259" key="5">
    <source>
        <dbReference type="PROSITE" id="PS51379"/>
    </source>
</evidence>
<organism evidence="6 7">
    <name type="scientific">Fusibacter ferrireducens</name>
    <dbReference type="NCBI Taxonomy" id="2785058"/>
    <lineage>
        <taxon>Bacteria</taxon>
        <taxon>Bacillati</taxon>
        <taxon>Bacillota</taxon>
        <taxon>Clostridia</taxon>
        <taxon>Eubacteriales</taxon>
        <taxon>Eubacteriales Family XII. Incertae Sedis</taxon>
        <taxon>Fusibacter</taxon>
    </lineage>
</organism>
<keyword evidence="2" id="KW-0408">Iron</keyword>
<dbReference type="InterPro" id="IPR026816">
    <property type="entry name" value="Flavodoxin_dom"/>
</dbReference>
<dbReference type="PANTHER" id="PTHR43122:SF1">
    <property type="entry name" value="IRON-SULFUR-BINDING PROTEIN"/>
    <property type="match status" value="1"/>
</dbReference>
<dbReference type="InterPro" id="IPR029039">
    <property type="entry name" value="Flavoprotein-like_sf"/>
</dbReference>
<feature type="domain" description="4Fe-4S ferredoxin-type" evidence="5">
    <location>
        <begin position="181"/>
        <end position="206"/>
    </location>
</feature>
<keyword evidence="3" id="KW-0411">Iron-sulfur</keyword>
<dbReference type="EMBL" id="JADKNH010000005">
    <property type="protein sequence ID" value="MBF4693350.1"/>
    <property type="molecule type" value="Genomic_DNA"/>
</dbReference>
<evidence type="ECO:0000256" key="3">
    <source>
        <dbReference type="ARBA" id="ARBA00023014"/>
    </source>
</evidence>
<dbReference type="Gene3D" id="3.40.50.360">
    <property type="match status" value="1"/>
</dbReference>
<keyword evidence="7" id="KW-1185">Reference proteome</keyword>
<reference evidence="6 7" key="1">
    <citation type="submission" date="2020-11" db="EMBL/GenBank/DDBJ databases">
        <title>Fusibacter basophilias sp. nov.</title>
        <authorList>
            <person name="Qiu D."/>
        </authorList>
    </citation>
    <scope>NUCLEOTIDE SEQUENCE [LARGE SCALE GENOMIC DNA]</scope>
    <source>
        <strain evidence="6 7">Q10-2</strain>
    </source>
</reference>
<dbReference type="Gene3D" id="3.30.70.20">
    <property type="match status" value="1"/>
</dbReference>
<feature type="domain" description="4Fe-4S ferredoxin-type" evidence="5">
    <location>
        <begin position="209"/>
        <end position="238"/>
    </location>
</feature>
<dbReference type="PROSITE" id="PS00198">
    <property type="entry name" value="4FE4S_FER_1"/>
    <property type="match status" value="2"/>
</dbReference>
<dbReference type="RefSeq" id="WP_194701587.1">
    <property type="nucleotide sequence ID" value="NZ_JADKNH010000005.1"/>
</dbReference>
<protein>
    <submittedName>
        <fullName evidence="6">EFR1 family ferrodoxin</fullName>
    </submittedName>
</protein>
<evidence type="ECO:0000256" key="1">
    <source>
        <dbReference type="ARBA" id="ARBA00022723"/>
    </source>
</evidence>
<dbReference type="PANTHER" id="PTHR43122">
    <property type="entry name" value="FERREDOXIN SUBUNIT OF PYRUVATE:FLAVODOXIN OXIDOREDUCTASE-RELATED"/>
    <property type="match status" value="1"/>
</dbReference>
<proteinExistence type="predicted"/>
<dbReference type="Pfam" id="PF12724">
    <property type="entry name" value="Flavodoxin_5"/>
    <property type="match status" value="1"/>
</dbReference>
<dbReference type="InterPro" id="IPR017900">
    <property type="entry name" value="4Fe4S_Fe_S_CS"/>
</dbReference>
<dbReference type="InterPro" id="IPR047964">
    <property type="entry name" value="EFR1-like"/>
</dbReference>
<gene>
    <name evidence="6" type="ORF">ISU02_09475</name>
</gene>
<dbReference type="InterPro" id="IPR017896">
    <property type="entry name" value="4Fe4S_Fe-S-bd"/>
</dbReference>
<dbReference type="PROSITE" id="PS50902">
    <property type="entry name" value="FLAVODOXIN_LIKE"/>
    <property type="match status" value="1"/>
</dbReference>
<dbReference type="InterPro" id="IPR008254">
    <property type="entry name" value="Flavodoxin/NO_synth"/>
</dbReference>
<evidence type="ECO:0000313" key="6">
    <source>
        <dbReference type="EMBL" id="MBF4693350.1"/>
    </source>
</evidence>